<dbReference type="InterPro" id="IPR011006">
    <property type="entry name" value="CheY-like_superfamily"/>
</dbReference>
<keyword evidence="5" id="KW-0804">Transcription</keyword>
<evidence type="ECO:0000259" key="7">
    <source>
        <dbReference type="PROSITE" id="PS50043"/>
    </source>
</evidence>
<evidence type="ECO:0000313" key="9">
    <source>
        <dbReference type="EMBL" id="SMF53251.1"/>
    </source>
</evidence>
<dbReference type="Gene3D" id="1.10.10.10">
    <property type="entry name" value="Winged helix-like DNA-binding domain superfamily/Winged helix DNA-binding domain"/>
    <property type="match status" value="1"/>
</dbReference>
<dbReference type="FunFam" id="3.40.50.2300:FF:000018">
    <property type="entry name" value="DNA-binding transcriptional regulator NtrC"/>
    <property type="match status" value="1"/>
</dbReference>
<dbReference type="Pfam" id="PF00072">
    <property type="entry name" value="Response_reg"/>
    <property type="match status" value="1"/>
</dbReference>
<dbReference type="Gene3D" id="3.40.50.2300">
    <property type="match status" value="1"/>
</dbReference>
<protein>
    <submittedName>
        <fullName evidence="9">Two component transcriptional regulator, LuxR family</fullName>
    </submittedName>
</protein>
<keyword evidence="2" id="KW-0902">Two-component regulatory system</keyword>
<dbReference type="Pfam" id="PF00196">
    <property type="entry name" value="GerE"/>
    <property type="match status" value="1"/>
</dbReference>
<dbReference type="AlphaFoldDB" id="A0A1X7FJM9"/>
<dbReference type="PROSITE" id="PS00622">
    <property type="entry name" value="HTH_LUXR_1"/>
    <property type="match status" value="1"/>
</dbReference>
<evidence type="ECO:0000256" key="2">
    <source>
        <dbReference type="ARBA" id="ARBA00023012"/>
    </source>
</evidence>
<evidence type="ECO:0000259" key="8">
    <source>
        <dbReference type="PROSITE" id="PS50110"/>
    </source>
</evidence>
<gene>
    <name evidence="9" type="ORF">SAMN02982917_2960</name>
</gene>
<dbReference type="GO" id="GO:0003677">
    <property type="term" value="F:DNA binding"/>
    <property type="evidence" value="ECO:0007669"/>
    <property type="project" value="UniProtKB-KW"/>
</dbReference>
<proteinExistence type="predicted"/>
<dbReference type="SUPFAM" id="SSF52172">
    <property type="entry name" value="CheY-like"/>
    <property type="match status" value="1"/>
</dbReference>
<evidence type="ECO:0000256" key="5">
    <source>
        <dbReference type="ARBA" id="ARBA00023163"/>
    </source>
</evidence>
<dbReference type="RefSeq" id="WP_244560683.1">
    <property type="nucleotide sequence ID" value="NZ_FXAK01000005.1"/>
</dbReference>
<dbReference type="STRING" id="286727.SAMN02982917_2960"/>
<accession>A0A1X7FJM9</accession>
<dbReference type="CDD" id="cd06170">
    <property type="entry name" value="LuxR_C_like"/>
    <property type="match status" value="1"/>
</dbReference>
<dbReference type="PANTHER" id="PTHR44688">
    <property type="entry name" value="DNA-BINDING TRANSCRIPTIONAL ACTIVATOR DEVR_DOSR"/>
    <property type="match status" value="1"/>
</dbReference>
<evidence type="ECO:0000313" key="10">
    <source>
        <dbReference type="Proteomes" id="UP000192936"/>
    </source>
</evidence>
<dbReference type="EMBL" id="FXAK01000005">
    <property type="protein sequence ID" value="SMF53251.1"/>
    <property type="molecule type" value="Genomic_DNA"/>
</dbReference>
<name>A0A1X7FJM9_9PROT</name>
<evidence type="ECO:0000256" key="6">
    <source>
        <dbReference type="PROSITE-ProRule" id="PRU00169"/>
    </source>
</evidence>
<dbReference type="Proteomes" id="UP000192936">
    <property type="component" value="Unassembled WGS sequence"/>
</dbReference>
<dbReference type="InterPro" id="IPR036388">
    <property type="entry name" value="WH-like_DNA-bd_sf"/>
</dbReference>
<keyword evidence="3" id="KW-0805">Transcription regulation</keyword>
<organism evidence="9 10">
    <name type="scientific">Azospirillum oryzae</name>
    <dbReference type="NCBI Taxonomy" id="286727"/>
    <lineage>
        <taxon>Bacteria</taxon>
        <taxon>Pseudomonadati</taxon>
        <taxon>Pseudomonadota</taxon>
        <taxon>Alphaproteobacteria</taxon>
        <taxon>Rhodospirillales</taxon>
        <taxon>Azospirillaceae</taxon>
        <taxon>Azospirillum</taxon>
    </lineage>
</organism>
<keyword evidence="4" id="KW-0238">DNA-binding</keyword>
<feature type="modified residue" description="4-aspartylphosphate" evidence="6">
    <location>
        <position position="103"/>
    </location>
</feature>
<sequence length="262" mass="28760">MTGQPHRSDTTVGRYDFAGFAAGERRGYDERAGRKERQMVLTENSMADGNTPALVCIIDDDADVRCAVESLLRSVDYNVQAFASAEEFLAFDDAANAACLMLDVYLDGADGLEVQQALHERSISVPVVLMTGQGDIPMTVRAMKAGAVDFLTKPFAEPDLLQAVAEAVELDSRRRAERGQDDTVRGLYAKLTPRERDVMALVTAGLMNKQVAAKLELSEVTVKIHRGNLMRKMQAQSLADLVRMAEILDVRERTVTRYSTAG</sequence>
<reference evidence="9 10" key="1">
    <citation type="submission" date="2017-04" db="EMBL/GenBank/DDBJ databases">
        <authorList>
            <person name="Afonso C.L."/>
            <person name="Miller P.J."/>
            <person name="Scott M.A."/>
            <person name="Spackman E."/>
            <person name="Goraichik I."/>
            <person name="Dimitrov K.M."/>
            <person name="Suarez D.L."/>
            <person name="Swayne D.E."/>
        </authorList>
    </citation>
    <scope>NUCLEOTIDE SEQUENCE [LARGE SCALE GENOMIC DNA]</scope>
    <source>
        <strain evidence="9 10">A2P</strain>
    </source>
</reference>
<dbReference type="PRINTS" id="PR00038">
    <property type="entry name" value="HTHLUXR"/>
</dbReference>
<dbReference type="GO" id="GO:0006355">
    <property type="term" value="P:regulation of DNA-templated transcription"/>
    <property type="evidence" value="ECO:0007669"/>
    <property type="project" value="InterPro"/>
</dbReference>
<dbReference type="SMART" id="SM00448">
    <property type="entry name" value="REC"/>
    <property type="match status" value="1"/>
</dbReference>
<dbReference type="PROSITE" id="PS50043">
    <property type="entry name" value="HTH_LUXR_2"/>
    <property type="match status" value="1"/>
</dbReference>
<keyword evidence="1 6" id="KW-0597">Phosphoprotein</keyword>
<evidence type="ECO:0000256" key="1">
    <source>
        <dbReference type="ARBA" id="ARBA00022553"/>
    </source>
</evidence>
<dbReference type="InterPro" id="IPR001789">
    <property type="entry name" value="Sig_transdc_resp-reg_receiver"/>
</dbReference>
<evidence type="ECO:0000256" key="4">
    <source>
        <dbReference type="ARBA" id="ARBA00023125"/>
    </source>
</evidence>
<evidence type="ECO:0000256" key="3">
    <source>
        <dbReference type="ARBA" id="ARBA00023015"/>
    </source>
</evidence>
<dbReference type="PROSITE" id="PS50110">
    <property type="entry name" value="RESPONSE_REGULATORY"/>
    <property type="match status" value="1"/>
</dbReference>
<dbReference type="SMART" id="SM00421">
    <property type="entry name" value="HTH_LUXR"/>
    <property type="match status" value="1"/>
</dbReference>
<feature type="domain" description="Response regulatory" evidence="8">
    <location>
        <begin position="54"/>
        <end position="168"/>
    </location>
</feature>
<dbReference type="PANTHER" id="PTHR44688:SF16">
    <property type="entry name" value="DNA-BINDING TRANSCRIPTIONAL ACTIVATOR DEVR_DOSR"/>
    <property type="match status" value="1"/>
</dbReference>
<dbReference type="InterPro" id="IPR000792">
    <property type="entry name" value="Tscrpt_reg_LuxR_C"/>
</dbReference>
<dbReference type="GO" id="GO:0000160">
    <property type="term" value="P:phosphorelay signal transduction system"/>
    <property type="evidence" value="ECO:0007669"/>
    <property type="project" value="UniProtKB-KW"/>
</dbReference>
<feature type="domain" description="HTH luxR-type" evidence="7">
    <location>
        <begin position="184"/>
        <end position="249"/>
    </location>
</feature>